<comment type="caution">
    <text evidence="2">The sequence shown here is derived from an EMBL/GenBank/DDBJ whole genome shotgun (WGS) entry which is preliminary data.</text>
</comment>
<name>A0A0F9XDT6_TRIHA</name>
<dbReference type="AlphaFoldDB" id="A0A0F9XDT6"/>
<gene>
    <name evidence="2" type="ORF">THAR02_09127</name>
</gene>
<accession>A0A0F9XDT6</accession>
<feature type="compositionally biased region" description="Polar residues" evidence="1">
    <location>
        <begin position="17"/>
        <end position="28"/>
    </location>
</feature>
<protein>
    <submittedName>
        <fullName evidence="2">Uncharacterized protein</fullName>
    </submittedName>
</protein>
<evidence type="ECO:0000313" key="3">
    <source>
        <dbReference type="Proteomes" id="UP000034112"/>
    </source>
</evidence>
<organism evidence="2 3">
    <name type="scientific">Trichoderma harzianum</name>
    <name type="common">Hypocrea lixii</name>
    <dbReference type="NCBI Taxonomy" id="5544"/>
    <lineage>
        <taxon>Eukaryota</taxon>
        <taxon>Fungi</taxon>
        <taxon>Dikarya</taxon>
        <taxon>Ascomycota</taxon>
        <taxon>Pezizomycotina</taxon>
        <taxon>Sordariomycetes</taxon>
        <taxon>Hypocreomycetidae</taxon>
        <taxon>Hypocreales</taxon>
        <taxon>Hypocreaceae</taxon>
        <taxon>Trichoderma</taxon>
    </lineage>
</organism>
<evidence type="ECO:0000256" key="1">
    <source>
        <dbReference type="SAM" id="MobiDB-lite"/>
    </source>
</evidence>
<sequence length="86" mass="9405">MSSRDAIYNGSRDDSTRGAQTATFHSIPSNPTYNLDRFVSGNDRSVPTHLSCVPTEAKVIAQSEARASATIYAFDQQFSLADKQPH</sequence>
<evidence type="ECO:0000313" key="2">
    <source>
        <dbReference type="EMBL" id="KKO98772.1"/>
    </source>
</evidence>
<dbReference type="Proteomes" id="UP000034112">
    <property type="component" value="Unassembled WGS sequence"/>
</dbReference>
<proteinExistence type="predicted"/>
<dbReference type="OMA" id="FRAIPNN"/>
<dbReference type="OrthoDB" id="4891577at2759"/>
<dbReference type="EMBL" id="JOKZ01000386">
    <property type="protein sequence ID" value="KKO98772.1"/>
    <property type="molecule type" value="Genomic_DNA"/>
</dbReference>
<feature type="region of interest" description="Disordered" evidence="1">
    <location>
        <begin position="1"/>
        <end position="28"/>
    </location>
</feature>
<reference evidence="3" key="1">
    <citation type="journal article" date="2015" name="Genome Announc.">
        <title>Draft whole-genome sequence of the biocontrol agent Trichoderma harzianum T6776.</title>
        <authorList>
            <person name="Baroncelli R."/>
            <person name="Piaggeschi G."/>
            <person name="Fiorini L."/>
            <person name="Bertolini E."/>
            <person name="Zapparata A."/>
            <person name="Pe M.E."/>
            <person name="Sarrocco S."/>
            <person name="Vannacci G."/>
        </authorList>
    </citation>
    <scope>NUCLEOTIDE SEQUENCE [LARGE SCALE GENOMIC DNA]</scope>
    <source>
        <strain evidence="3">T6776</strain>
    </source>
</reference>